<gene>
    <name evidence="2" type="ORF">ACFSBK_07970</name>
</gene>
<keyword evidence="1" id="KW-0812">Transmembrane</keyword>
<keyword evidence="3" id="KW-1185">Reference proteome</keyword>
<accession>A0ABW4NPS6</accession>
<feature type="transmembrane region" description="Helical" evidence="1">
    <location>
        <begin position="149"/>
        <end position="171"/>
    </location>
</feature>
<sequence>MVEMTRDYVLLAVLALMAVLTVSFLTLGIWLYLKERRIKKNSINHILGEVVNYSYNQSRAPVVEYEVNGKNYKTALRYSVVITTSSTFKPIKSKVKGDILDTKLRIRNNSAASINMTMQEAFPLGSYMNVYYNPDKPKESFVERFAPSYIGLVFMFASIIPLCGIVLITLFS</sequence>
<evidence type="ECO:0000313" key="3">
    <source>
        <dbReference type="Proteomes" id="UP001597285"/>
    </source>
</evidence>
<dbReference type="RefSeq" id="WP_058919814.1">
    <property type="nucleotide sequence ID" value="NZ_JBHSQC010000015.1"/>
</dbReference>
<dbReference type="Proteomes" id="UP001597285">
    <property type="component" value="Unassembled WGS sequence"/>
</dbReference>
<name>A0ABW4NPS6_9LACT</name>
<organism evidence="2 3">
    <name type="scientific">Carnobacterium antarcticum</name>
    <dbReference type="NCBI Taxonomy" id="2126436"/>
    <lineage>
        <taxon>Bacteria</taxon>
        <taxon>Bacillati</taxon>
        <taxon>Bacillota</taxon>
        <taxon>Bacilli</taxon>
        <taxon>Lactobacillales</taxon>
        <taxon>Carnobacteriaceae</taxon>
        <taxon>Carnobacterium</taxon>
    </lineage>
</organism>
<evidence type="ECO:0000256" key="1">
    <source>
        <dbReference type="SAM" id="Phobius"/>
    </source>
</evidence>
<dbReference type="EMBL" id="JBHUFF010000014">
    <property type="protein sequence ID" value="MFD1799781.1"/>
    <property type="molecule type" value="Genomic_DNA"/>
</dbReference>
<feature type="transmembrane region" description="Helical" evidence="1">
    <location>
        <begin position="12"/>
        <end position="33"/>
    </location>
</feature>
<reference evidence="3" key="1">
    <citation type="journal article" date="2019" name="Int. J. Syst. Evol. Microbiol.">
        <title>The Global Catalogue of Microorganisms (GCM) 10K type strain sequencing project: providing services to taxonomists for standard genome sequencing and annotation.</title>
        <authorList>
            <consortium name="The Broad Institute Genomics Platform"/>
            <consortium name="The Broad Institute Genome Sequencing Center for Infectious Disease"/>
            <person name="Wu L."/>
            <person name="Ma J."/>
        </authorList>
    </citation>
    <scope>NUCLEOTIDE SEQUENCE [LARGE SCALE GENOMIC DNA]</scope>
    <source>
        <strain evidence="3">KCTC 42143</strain>
    </source>
</reference>
<protein>
    <submittedName>
        <fullName evidence="2">DUF3592 domain-containing protein</fullName>
    </submittedName>
</protein>
<proteinExistence type="predicted"/>
<keyword evidence="1" id="KW-0472">Membrane</keyword>
<keyword evidence="1" id="KW-1133">Transmembrane helix</keyword>
<comment type="caution">
    <text evidence="2">The sequence shown here is derived from an EMBL/GenBank/DDBJ whole genome shotgun (WGS) entry which is preliminary data.</text>
</comment>
<evidence type="ECO:0000313" key="2">
    <source>
        <dbReference type="EMBL" id="MFD1799781.1"/>
    </source>
</evidence>